<dbReference type="InterPro" id="IPR001810">
    <property type="entry name" value="F-box_dom"/>
</dbReference>
<dbReference type="PANTHER" id="PTHR12100">
    <property type="entry name" value="SEC10"/>
    <property type="match status" value="1"/>
</dbReference>
<dbReference type="SUPFAM" id="SSF81383">
    <property type="entry name" value="F-box domain"/>
    <property type="match status" value="1"/>
</dbReference>
<proteinExistence type="predicted"/>
<evidence type="ECO:0000313" key="2">
    <source>
        <dbReference type="EMBL" id="ETW77045.1"/>
    </source>
</evidence>
<gene>
    <name evidence="2" type="ORF">HETIRDRAFT_479709</name>
</gene>
<dbReference type="OrthoDB" id="5554140at2759"/>
<dbReference type="RefSeq" id="XP_009550599.1">
    <property type="nucleotide sequence ID" value="XM_009552304.1"/>
</dbReference>
<dbReference type="STRING" id="747525.W4JVD8"/>
<dbReference type="Pfam" id="PF12937">
    <property type="entry name" value="F-box-like"/>
    <property type="match status" value="1"/>
</dbReference>
<dbReference type="GO" id="GO:0000145">
    <property type="term" value="C:exocyst"/>
    <property type="evidence" value="ECO:0007669"/>
    <property type="project" value="TreeGrafter"/>
</dbReference>
<dbReference type="InParanoid" id="W4JVD8"/>
<accession>W4JVD8</accession>
<evidence type="ECO:0000259" key="1">
    <source>
        <dbReference type="PROSITE" id="PS50181"/>
    </source>
</evidence>
<name>W4JVD8_HETIT</name>
<dbReference type="HOGENOM" id="CLU_003875_1_0_1"/>
<dbReference type="Proteomes" id="UP000030671">
    <property type="component" value="Unassembled WGS sequence"/>
</dbReference>
<dbReference type="EMBL" id="KI925463">
    <property type="protein sequence ID" value="ETW77045.1"/>
    <property type="molecule type" value="Genomic_DNA"/>
</dbReference>
<sequence length="936" mass="103870">MDKFKALEPVKLYPSSNHPPQQQFIGRLPSDLHLLVLQNLPVPDIPQYARASRALARIAVSESLWEHRWKALAVEDNDFQATLDDLDARARKAAPDIPPTLDVADDDFGDFASATIDRRQDLFAQTTAADEMGDFMGSLSFSGSATFSPRTPTLVSTVVTSSYRAQYVRVHTLLRPLVAALSSPPHLILNTLFPVPAPSLHKQSKLLHLLARFLSPDVRPLRATDTLAAALRAAADRFESNLLAAFDNADSRADESAMREAAEASWEIWDPRSSGNSEWEMGRVWAEKREIFYMGGAHKPLDNFTPSGGLDFEAMDSFMSFILDTVKEHGARAVRVFPPAANVLISFSDRIANEVVGEYIAPLLTRARSLDSTSVFLKANAATFREAWRMVDSIMEVARERGELTVQRNEAEDVIYRMFEPNMDEYLDEEVDSLKQSFELICREWEKKVSTAAAAALSTNQPSFLSASSPAHLKRSVLSSFTDILLLPVTIVPRTVVAVGGSVSGAAVQGISMLDPRRWGAQGTGADGYRRGGQAGVLWDGGEDEDEKELEAEVDADGFDTASITANSIKSTTSVATTSTNATSMSGSARSRTYDNLQLLLSLDVTLEIIHSARESLKRVETFVGYPGTYGHRVRETIEEVAVEMLSVLSDRHIRNGFEQAISQMRMYEPPAASIDDSEVEPTGSTSVAPLVQFFELVHIGDMIQSIIQVYFDKELAPNIDVTDFLNSVVREKKRFENVLDDSVAKGLNAGIEVLMNQVDHIILTLTPPRTYYPPDDAPMLLGPTRGCSQAIKCLKEHLRLLKGNVNREVLEVFEGEVGVRLIGILEKHIKRQIISLNGGFQVIADLNAYHTFISSLKIPTLTQDFANLKMLGHVYVVEDAKDLAQIVRDVTRYGGSYRPEDIYEFIQRRSDWKKIEKVVDKTMYNLNLREDCVIC</sequence>
<protein>
    <recommendedName>
        <fullName evidence="1">F-box domain-containing protein</fullName>
    </recommendedName>
</protein>
<dbReference type="AlphaFoldDB" id="W4JVD8"/>
<dbReference type="PROSITE" id="PS50181">
    <property type="entry name" value="FBOX"/>
    <property type="match status" value="1"/>
</dbReference>
<organism evidence="2 3">
    <name type="scientific">Heterobasidion irregulare (strain TC 32-1)</name>
    <dbReference type="NCBI Taxonomy" id="747525"/>
    <lineage>
        <taxon>Eukaryota</taxon>
        <taxon>Fungi</taxon>
        <taxon>Dikarya</taxon>
        <taxon>Basidiomycota</taxon>
        <taxon>Agaricomycotina</taxon>
        <taxon>Agaricomycetes</taxon>
        <taxon>Russulales</taxon>
        <taxon>Bondarzewiaceae</taxon>
        <taxon>Heterobasidion</taxon>
        <taxon>Heterobasidion annosum species complex</taxon>
    </lineage>
</organism>
<keyword evidence="3" id="KW-1185">Reference proteome</keyword>
<dbReference type="InterPro" id="IPR009976">
    <property type="entry name" value="Sec10-like"/>
</dbReference>
<evidence type="ECO:0000313" key="3">
    <source>
        <dbReference type="Proteomes" id="UP000030671"/>
    </source>
</evidence>
<dbReference type="InterPro" id="IPR048627">
    <property type="entry name" value="Sec10_HB"/>
</dbReference>
<dbReference type="GeneID" id="20677882"/>
<dbReference type="FunCoup" id="W4JVD8">
    <property type="interactions" value="34"/>
</dbReference>
<dbReference type="InterPro" id="IPR036047">
    <property type="entry name" value="F-box-like_dom_sf"/>
</dbReference>
<dbReference type="PANTHER" id="PTHR12100:SF1">
    <property type="entry name" value="RECYCLIN-1"/>
    <property type="match status" value="1"/>
</dbReference>
<dbReference type="GO" id="GO:0006893">
    <property type="term" value="P:Golgi to plasma membrane transport"/>
    <property type="evidence" value="ECO:0007669"/>
    <property type="project" value="TreeGrafter"/>
</dbReference>
<reference evidence="2 3" key="1">
    <citation type="journal article" date="2012" name="New Phytol.">
        <title>Insight into trade-off between wood decay and parasitism from the genome of a fungal forest pathogen.</title>
        <authorList>
            <person name="Olson A."/>
            <person name="Aerts A."/>
            <person name="Asiegbu F."/>
            <person name="Belbahri L."/>
            <person name="Bouzid O."/>
            <person name="Broberg A."/>
            <person name="Canback B."/>
            <person name="Coutinho P.M."/>
            <person name="Cullen D."/>
            <person name="Dalman K."/>
            <person name="Deflorio G."/>
            <person name="van Diepen L.T."/>
            <person name="Dunand C."/>
            <person name="Duplessis S."/>
            <person name="Durling M."/>
            <person name="Gonthier P."/>
            <person name="Grimwood J."/>
            <person name="Fossdal C.G."/>
            <person name="Hansson D."/>
            <person name="Henrissat B."/>
            <person name="Hietala A."/>
            <person name="Himmelstrand K."/>
            <person name="Hoffmeister D."/>
            <person name="Hogberg N."/>
            <person name="James T.Y."/>
            <person name="Karlsson M."/>
            <person name="Kohler A."/>
            <person name="Kues U."/>
            <person name="Lee Y.H."/>
            <person name="Lin Y.C."/>
            <person name="Lind M."/>
            <person name="Lindquist E."/>
            <person name="Lombard V."/>
            <person name="Lucas S."/>
            <person name="Lunden K."/>
            <person name="Morin E."/>
            <person name="Murat C."/>
            <person name="Park J."/>
            <person name="Raffaello T."/>
            <person name="Rouze P."/>
            <person name="Salamov A."/>
            <person name="Schmutz J."/>
            <person name="Solheim H."/>
            <person name="Stahlberg J."/>
            <person name="Velez H."/>
            <person name="de Vries R.P."/>
            <person name="Wiebenga A."/>
            <person name="Woodward S."/>
            <person name="Yakovlev I."/>
            <person name="Garbelotto M."/>
            <person name="Martin F."/>
            <person name="Grigoriev I.V."/>
            <person name="Stenlid J."/>
        </authorList>
    </citation>
    <scope>NUCLEOTIDE SEQUENCE [LARGE SCALE GENOMIC DNA]</scope>
    <source>
        <strain evidence="2 3">TC 32-1</strain>
    </source>
</reference>
<dbReference type="Pfam" id="PF07393">
    <property type="entry name" value="Sec10_HB"/>
    <property type="match status" value="1"/>
</dbReference>
<feature type="domain" description="F-box" evidence="1">
    <location>
        <begin position="22"/>
        <end position="68"/>
    </location>
</feature>
<dbReference type="KEGG" id="hir:HETIRDRAFT_479709"/>
<dbReference type="eggNOG" id="KOG3745">
    <property type="taxonomic scope" value="Eukaryota"/>
</dbReference>
<dbReference type="GO" id="GO:0006887">
    <property type="term" value="P:exocytosis"/>
    <property type="evidence" value="ECO:0007669"/>
    <property type="project" value="TreeGrafter"/>
</dbReference>